<gene>
    <name evidence="3" type="primary">pilV</name>
    <name evidence="3" type="ORF">ABQJ54_15310</name>
</gene>
<evidence type="ECO:0000259" key="2">
    <source>
        <dbReference type="Pfam" id="PF22150"/>
    </source>
</evidence>
<keyword evidence="1" id="KW-0472">Membrane</keyword>
<protein>
    <submittedName>
        <fullName evidence="3">Type IV pilus modification protein PilV</fullName>
    </submittedName>
</protein>
<comment type="caution">
    <text evidence="3">The sequence shown here is derived from an EMBL/GenBank/DDBJ whole genome shotgun (WGS) entry which is preliminary data.</text>
</comment>
<dbReference type="InterPro" id="IPR012902">
    <property type="entry name" value="N_methyl_site"/>
</dbReference>
<dbReference type="NCBIfam" id="TIGR02523">
    <property type="entry name" value="type_IV_pilV"/>
    <property type="match status" value="1"/>
</dbReference>
<dbReference type="InterPro" id="IPR013362">
    <property type="entry name" value="Pilus_4_PilV"/>
</dbReference>
<dbReference type="Proteomes" id="UP001556220">
    <property type="component" value="Unassembled WGS sequence"/>
</dbReference>
<feature type="transmembrane region" description="Helical" evidence="1">
    <location>
        <begin position="12"/>
        <end position="36"/>
    </location>
</feature>
<dbReference type="RefSeq" id="WP_367855178.1">
    <property type="nucleotide sequence ID" value="NZ_JBFOHK010000004.1"/>
</dbReference>
<dbReference type="NCBIfam" id="TIGR02532">
    <property type="entry name" value="IV_pilin_GFxxxE"/>
    <property type="match status" value="1"/>
</dbReference>
<evidence type="ECO:0000313" key="4">
    <source>
        <dbReference type="Proteomes" id="UP001556220"/>
    </source>
</evidence>
<organism evidence="3 4">
    <name type="scientific">Rhodanobacter lycopersici</name>
    <dbReference type="NCBI Taxonomy" id="3162487"/>
    <lineage>
        <taxon>Bacteria</taxon>
        <taxon>Pseudomonadati</taxon>
        <taxon>Pseudomonadota</taxon>
        <taxon>Gammaproteobacteria</taxon>
        <taxon>Lysobacterales</taxon>
        <taxon>Rhodanobacteraceae</taxon>
        <taxon>Rhodanobacter</taxon>
    </lineage>
</organism>
<dbReference type="InterPro" id="IPR054402">
    <property type="entry name" value="Tt1218-like_dom"/>
</dbReference>
<keyword evidence="1" id="KW-1133">Transmembrane helix</keyword>
<proteinExistence type="predicted"/>
<accession>A0ABV3QHV8</accession>
<sequence length="165" mass="17331">MKTKHPNHGFSLIEVMVAVLIVTLGLLGIAGTLLTATRSASSSYLRQNAVQYAYDIVDRMRANAASVNAGGPYTASMAAPGTAPSPDCTTSSCTSAEMAAWDVWEWQSLLRNLPNGQGSITLTSGPNSTTTITVTVQWIDTPAQTTFNVATSNLTPASYTVVTSL</sequence>
<keyword evidence="1" id="KW-0812">Transmembrane</keyword>
<evidence type="ECO:0000313" key="3">
    <source>
        <dbReference type="EMBL" id="MEW9573124.1"/>
    </source>
</evidence>
<dbReference type="EMBL" id="JBFOHK010000004">
    <property type="protein sequence ID" value="MEW9573124.1"/>
    <property type="molecule type" value="Genomic_DNA"/>
</dbReference>
<dbReference type="Pfam" id="PF22150">
    <property type="entry name" value="Tt1218-like"/>
    <property type="match status" value="1"/>
</dbReference>
<evidence type="ECO:0000256" key="1">
    <source>
        <dbReference type="SAM" id="Phobius"/>
    </source>
</evidence>
<dbReference type="Pfam" id="PF07963">
    <property type="entry name" value="N_methyl"/>
    <property type="match status" value="1"/>
</dbReference>
<reference evidence="3 4" key="1">
    <citation type="submission" date="2024-06" db="EMBL/GenBank/DDBJ databases">
        <authorList>
            <person name="Woo H."/>
        </authorList>
    </citation>
    <scope>NUCLEOTIDE SEQUENCE [LARGE SCALE GENOMIC DNA]</scope>
    <source>
        <strain evidence="3 4">Si-c</strain>
    </source>
</reference>
<keyword evidence="4" id="KW-1185">Reference proteome</keyword>
<dbReference type="PROSITE" id="PS00409">
    <property type="entry name" value="PROKAR_NTER_METHYL"/>
    <property type="match status" value="1"/>
</dbReference>
<name>A0ABV3QHV8_9GAMM</name>
<feature type="domain" description="Type IV pilin Tt1218-like" evidence="2">
    <location>
        <begin position="35"/>
        <end position="104"/>
    </location>
</feature>